<accession>A0ABT1JDH2</accession>
<dbReference type="RefSeq" id="WP_026417986.1">
    <property type="nucleotide sequence ID" value="NZ_AUBJ02000001.1"/>
</dbReference>
<organism evidence="1 2">
    <name type="scientific">Actinoalloteichus caeruleus DSM 43889</name>
    <dbReference type="NCBI Taxonomy" id="1120930"/>
    <lineage>
        <taxon>Bacteria</taxon>
        <taxon>Bacillati</taxon>
        <taxon>Actinomycetota</taxon>
        <taxon>Actinomycetes</taxon>
        <taxon>Pseudonocardiales</taxon>
        <taxon>Pseudonocardiaceae</taxon>
        <taxon>Actinoalloteichus</taxon>
        <taxon>Actinoalloteichus cyanogriseus</taxon>
    </lineage>
</organism>
<reference evidence="1 2" key="1">
    <citation type="submission" date="2022-06" db="EMBL/GenBank/DDBJ databases">
        <title>Genomic Encyclopedia of Type Strains, Phase I: the one thousand microbial genomes (KMG-I) project.</title>
        <authorList>
            <person name="Kyrpides N."/>
        </authorList>
    </citation>
    <scope>NUCLEOTIDE SEQUENCE [LARGE SCALE GENOMIC DNA]</scope>
    <source>
        <strain evidence="1 2">DSM 43889</strain>
    </source>
</reference>
<evidence type="ECO:0008006" key="3">
    <source>
        <dbReference type="Google" id="ProtNLM"/>
    </source>
</evidence>
<dbReference type="EMBL" id="AUBJ02000001">
    <property type="protein sequence ID" value="MCP2330535.1"/>
    <property type="molecule type" value="Genomic_DNA"/>
</dbReference>
<comment type="caution">
    <text evidence="1">The sequence shown here is derived from an EMBL/GenBank/DDBJ whole genome shotgun (WGS) entry which is preliminary data.</text>
</comment>
<proteinExistence type="predicted"/>
<evidence type="ECO:0000313" key="2">
    <source>
        <dbReference type="Proteomes" id="UP000791080"/>
    </source>
</evidence>
<dbReference type="Proteomes" id="UP000791080">
    <property type="component" value="Unassembled WGS sequence"/>
</dbReference>
<keyword evidence="2" id="KW-1185">Reference proteome</keyword>
<protein>
    <recommendedName>
        <fullName evidence="3">Transposase</fullName>
    </recommendedName>
</protein>
<name>A0ABT1JDH2_ACTCY</name>
<gene>
    <name evidence="1" type="ORF">G443_000805</name>
</gene>
<evidence type="ECO:0000313" key="1">
    <source>
        <dbReference type="EMBL" id="MCP2330535.1"/>
    </source>
</evidence>
<sequence length="63" mass="7191">MRTERATRNLEIAPPTELELVADLEEVQEKREGTPPLYREPSDLLLAVVLSTGEPPEPKRPRR</sequence>